<dbReference type="NCBIfam" id="TIGR00654">
    <property type="entry name" value="PhzF_family"/>
    <property type="match status" value="1"/>
</dbReference>
<evidence type="ECO:0000313" key="3">
    <source>
        <dbReference type="EMBL" id="KAJ7230168.1"/>
    </source>
</evidence>
<dbReference type="EMBL" id="JARJCW010000001">
    <property type="protein sequence ID" value="KAJ7230168.1"/>
    <property type="molecule type" value="Genomic_DNA"/>
</dbReference>
<dbReference type="Proteomes" id="UP001219525">
    <property type="component" value="Unassembled WGS sequence"/>
</dbReference>
<dbReference type="SUPFAM" id="SSF54506">
    <property type="entry name" value="Diaminopimelate epimerase-like"/>
    <property type="match status" value="1"/>
</dbReference>
<evidence type="ECO:0000256" key="1">
    <source>
        <dbReference type="ARBA" id="ARBA00008270"/>
    </source>
</evidence>
<evidence type="ECO:0000256" key="2">
    <source>
        <dbReference type="ARBA" id="ARBA00023235"/>
    </source>
</evidence>
<sequence length="325" mass="35190">MITNSSLSGGDKPKIKGTSRYLEFQTLNAFTQDTFGGNPAVIVFLQDMLPDDVLKKINDQFNQPIVVYVSPPKPGSTAYGLRWFTPSNEVNICGHGTLAAAEAIFRRIDPAEDITTLEFHSKSGRLTAQRVPDKIRIELPAGTTVPASAEETRVIEDVFSRALGKSGAGASVIRYAGFGGPGFNNYLLVEVDVAELATWQPKVQHFAELAPRTQVLVVTSASRKEGIAYETRLFAPVIGLPEDHVCGSAQCLNGPYWARKAEAQRAADGLASGNYANGRPQHAKAVSRRGGDLWVRYFADIQRIQLDGNVKVVSTGTLDLTDVIA</sequence>
<dbReference type="InterPro" id="IPR003719">
    <property type="entry name" value="Phenazine_PhzF-like"/>
</dbReference>
<dbReference type="PIRSF" id="PIRSF016184">
    <property type="entry name" value="PhzC_PhzF"/>
    <property type="match status" value="1"/>
</dbReference>
<proteinExistence type="inferred from homology"/>
<dbReference type="PANTHER" id="PTHR13774:SF17">
    <property type="entry name" value="PHENAZINE BIOSYNTHESIS-LIKE DOMAIN-CONTAINING PROTEIN"/>
    <property type="match status" value="1"/>
</dbReference>
<reference evidence="3" key="1">
    <citation type="submission" date="2023-03" db="EMBL/GenBank/DDBJ databases">
        <title>Massive genome expansion in bonnet fungi (Mycena s.s.) driven by repeated elements and novel gene families across ecological guilds.</title>
        <authorList>
            <consortium name="Lawrence Berkeley National Laboratory"/>
            <person name="Harder C.B."/>
            <person name="Miyauchi S."/>
            <person name="Viragh M."/>
            <person name="Kuo A."/>
            <person name="Thoen E."/>
            <person name="Andreopoulos B."/>
            <person name="Lu D."/>
            <person name="Skrede I."/>
            <person name="Drula E."/>
            <person name="Henrissat B."/>
            <person name="Morin E."/>
            <person name="Kohler A."/>
            <person name="Barry K."/>
            <person name="LaButti K."/>
            <person name="Morin E."/>
            <person name="Salamov A."/>
            <person name="Lipzen A."/>
            <person name="Mereny Z."/>
            <person name="Hegedus B."/>
            <person name="Baldrian P."/>
            <person name="Stursova M."/>
            <person name="Weitz H."/>
            <person name="Taylor A."/>
            <person name="Grigoriev I.V."/>
            <person name="Nagy L.G."/>
            <person name="Martin F."/>
            <person name="Kauserud H."/>
        </authorList>
    </citation>
    <scope>NUCLEOTIDE SEQUENCE</scope>
    <source>
        <strain evidence="3">9144</strain>
    </source>
</reference>
<dbReference type="GO" id="GO:0016853">
    <property type="term" value="F:isomerase activity"/>
    <property type="evidence" value="ECO:0007669"/>
    <property type="project" value="UniProtKB-KW"/>
</dbReference>
<comment type="caution">
    <text evidence="3">The sequence shown here is derived from an EMBL/GenBank/DDBJ whole genome shotgun (WGS) entry which is preliminary data.</text>
</comment>
<dbReference type="Pfam" id="PF02567">
    <property type="entry name" value="PhzC-PhzF"/>
    <property type="match status" value="1"/>
</dbReference>
<gene>
    <name evidence="3" type="ORF">GGX14DRAFT_582330</name>
</gene>
<accession>A0AAD6YV73</accession>
<protein>
    <recommendedName>
        <fullName evidence="5">Diaminopimelate epimerase-like protein</fullName>
    </recommendedName>
</protein>
<evidence type="ECO:0000313" key="4">
    <source>
        <dbReference type="Proteomes" id="UP001219525"/>
    </source>
</evidence>
<dbReference type="Gene3D" id="3.10.310.10">
    <property type="entry name" value="Diaminopimelate Epimerase, Chain A, domain 1"/>
    <property type="match status" value="2"/>
</dbReference>
<evidence type="ECO:0008006" key="5">
    <source>
        <dbReference type="Google" id="ProtNLM"/>
    </source>
</evidence>
<dbReference type="AlphaFoldDB" id="A0AAD6YV73"/>
<comment type="similarity">
    <text evidence="1">Belongs to the PhzF family.</text>
</comment>
<keyword evidence="4" id="KW-1185">Reference proteome</keyword>
<organism evidence="3 4">
    <name type="scientific">Mycena pura</name>
    <dbReference type="NCBI Taxonomy" id="153505"/>
    <lineage>
        <taxon>Eukaryota</taxon>
        <taxon>Fungi</taxon>
        <taxon>Dikarya</taxon>
        <taxon>Basidiomycota</taxon>
        <taxon>Agaricomycotina</taxon>
        <taxon>Agaricomycetes</taxon>
        <taxon>Agaricomycetidae</taxon>
        <taxon>Agaricales</taxon>
        <taxon>Marasmiineae</taxon>
        <taxon>Mycenaceae</taxon>
        <taxon>Mycena</taxon>
    </lineage>
</organism>
<keyword evidence="2" id="KW-0413">Isomerase</keyword>
<name>A0AAD6YV73_9AGAR</name>
<dbReference type="GO" id="GO:0005737">
    <property type="term" value="C:cytoplasm"/>
    <property type="evidence" value="ECO:0007669"/>
    <property type="project" value="TreeGrafter"/>
</dbReference>
<dbReference type="PANTHER" id="PTHR13774">
    <property type="entry name" value="PHENAZINE BIOSYNTHESIS PROTEIN"/>
    <property type="match status" value="1"/>
</dbReference>